<dbReference type="EMBL" id="KZ678128">
    <property type="protein sequence ID" value="PSN75496.1"/>
    <property type="molecule type" value="Genomic_DNA"/>
</dbReference>
<dbReference type="PRINTS" id="PR00504">
    <property type="entry name" value="CHROMODOMAIN"/>
</dbReference>
<feature type="domain" description="Chromo" evidence="5">
    <location>
        <begin position="80"/>
        <end position="141"/>
    </location>
</feature>
<accession>A0A2T2PD77</accession>
<organism evidence="6 7">
    <name type="scientific">Corynespora cassiicola Philippines</name>
    <dbReference type="NCBI Taxonomy" id="1448308"/>
    <lineage>
        <taxon>Eukaryota</taxon>
        <taxon>Fungi</taxon>
        <taxon>Dikarya</taxon>
        <taxon>Ascomycota</taxon>
        <taxon>Pezizomycotina</taxon>
        <taxon>Dothideomycetes</taxon>
        <taxon>Pleosporomycetidae</taxon>
        <taxon>Pleosporales</taxon>
        <taxon>Corynesporascaceae</taxon>
        <taxon>Corynespora</taxon>
    </lineage>
</organism>
<comment type="subcellular location">
    <subcellularLocation>
        <location evidence="1">Nucleus</location>
    </subcellularLocation>
</comment>
<dbReference type="InterPro" id="IPR008251">
    <property type="entry name" value="Chromo_shadow_dom"/>
</dbReference>
<feature type="region of interest" description="Disordered" evidence="4">
    <location>
        <begin position="1"/>
        <end position="80"/>
    </location>
</feature>
<evidence type="ECO:0000256" key="3">
    <source>
        <dbReference type="ARBA" id="ARBA00023242"/>
    </source>
</evidence>
<dbReference type="Proteomes" id="UP000240883">
    <property type="component" value="Unassembled WGS sequence"/>
</dbReference>
<name>A0A2T2PD77_CORCC</name>
<comment type="subunit">
    <text evidence="2">Component of the NuA4 histone acetyltransferase complex.</text>
</comment>
<proteinExistence type="predicted"/>
<feature type="compositionally biased region" description="Low complexity" evidence="4">
    <location>
        <begin position="159"/>
        <end position="171"/>
    </location>
</feature>
<gene>
    <name evidence="6" type="ORF">BS50DRAFT_582176</name>
</gene>
<evidence type="ECO:0000259" key="5">
    <source>
        <dbReference type="PROSITE" id="PS50013"/>
    </source>
</evidence>
<dbReference type="PROSITE" id="PS50013">
    <property type="entry name" value="CHROMO_2"/>
    <property type="match status" value="1"/>
</dbReference>
<dbReference type="InterPro" id="IPR017984">
    <property type="entry name" value="Chromo_dom_subgr"/>
</dbReference>
<dbReference type="STRING" id="1448308.A0A2T2PD77"/>
<dbReference type="PROSITE" id="PS00598">
    <property type="entry name" value="CHROMO_1"/>
    <property type="match status" value="1"/>
</dbReference>
<dbReference type="InterPro" id="IPR051219">
    <property type="entry name" value="Heterochromatin_chromo-domain"/>
</dbReference>
<dbReference type="InterPro" id="IPR023779">
    <property type="entry name" value="Chromodomain_CS"/>
</dbReference>
<sequence length="270" mass="30452">MPPALSDLDSESEHGQSQVQSREPSPVEEKKVPVRKGRPAKRQVEEVPEVIEDAEESEDAEEVDDDQAASGSGEEEEEEYVVEKIVGHRFVGNACEYDVKWQGYDDPADRTWEPEDNLKKGAMDILQEYHEKIGGKPESKKRGKPSKTAAGAKRKGRQSSAPSASATPASTKRVKKEQEWAPPTGSWEGDIDYVDTVEETNDPKTGKKVRYAYVVWQNQKKTQHPLQHIYQKCPQKMLQYYESHLVFKSNDGEMESDLNGNNVTMEDDVL</sequence>
<reference evidence="6 7" key="1">
    <citation type="journal article" date="2018" name="Front. Microbiol.">
        <title>Genome-Wide Analysis of Corynespora cassiicola Leaf Fall Disease Putative Effectors.</title>
        <authorList>
            <person name="Lopez D."/>
            <person name="Ribeiro S."/>
            <person name="Label P."/>
            <person name="Fumanal B."/>
            <person name="Venisse J.S."/>
            <person name="Kohler A."/>
            <person name="de Oliveira R.R."/>
            <person name="Labutti K."/>
            <person name="Lipzen A."/>
            <person name="Lail K."/>
            <person name="Bauer D."/>
            <person name="Ohm R.A."/>
            <person name="Barry K.W."/>
            <person name="Spatafora J."/>
            <person name="Grigoriev I.V."/>
            <person name="Martin F.M."/>
            <person name="Pujade-Renaud V."/>
        </authorList>
    </citation>
    <scope>NUCLEOTIDE SEQUENCE [LARGE SCALE GENOMIC DNA]</scope>
    <source>
        <strain evidence="6 7">Philippines</strain>
    </source>
</reference>
<dbReference type="Pfam" id="PF01393">
    <property type="entry name" value="Chromo_shadow"/>
    <property type="match status" value="1"/>
</dbReference>
<keyword evidence="7" id="KW-1185">Reference proteome</keyword>
<dbReference type="GO" id="GO:0005634">
    <property type="term" value="C:nucleus"/>
    <property type="evidence" value="ECO:0007669"/>
    <property type="project" value="UniProtKB-SubCell"/>
</dbReference>
<dbReference type="Pfam" id="PF00385">
    <property type="entry name" value="Chromo"/>
    <property type="match status" value="1"/>
</dbReference>
<dbReference type="PANTHER" id="PTHR22812">
    <property type="entry name" value="CHROMOBOX PROTEIN"/>
    <property type="match status" value="1"/>
</dbReference>
<feature type="compositionally biased region" description="Acidic residues" evidence="4">
    <location>
        <begin position="189"/>
        <end position="200"/>
    </location>
</feature>
<feature type="compositionally biased region" description="Basic and acidic residues" evidence="4">
    <location>
        <begin position="131"/>
        <end position="140"/>
    </location>
</feature>
<keyword evidence="3" id="KW-0539">Nucleus</keyword>
<evidence type="ECO:0000313" key="7">
    <source>
        <dbReference type="Proteomes" id="UP000240883"/>
    </source>
</evidence>
<dbReference type="SMART" id="SM00298">
    <property type="entry name" value="CHROMO"/>
    <property type="match status" value="1"/>
</dbReference>
<dbReference type="GO" id="GO:0000792">
    <property type="term" value="C:heterochromatin"/>
    <property type="evidence" value="ECO:0007669"/>
    <property type="project" value="UniProtKB-ARBA"/>
</dbReference>
<protein>
    <recommendedName>
        <fullName evidence="5">Chromo domain-containing protein</fullName>
    </recommendedName>
</protein>
<dbReference type="InterPro" id="IPR016197">
    <property type="entry name" value="Chromo-like_dom_sf"/>
</dbReference>
<dbReference type="AlphaFoldDB" id="A0A2T2PD77"/>
<evidence type="ECO:0000313" key="6">
    <source>
        <dbReference type="EMBL" id="PSN75496.1"/>
    </source>
</evidence>
<dbReference type="GO" id="GO:0006338">
    <property type="term" value="P:chromatin remodeling"/>
    <property type="evidence" value="ECO:0007669"/>
    <property type="project" value="UniProtKB-ARBA"/>
</dbReference>
<dbReference type="Gene3D" id="2.40.50.40">
    <property type="match status" value="2"/>
</dbReference>
<feature type="region of interest" description="Disordered" evidence="4">
    <location>
        <begin position="131"/>
        <end position="202"/>
    </location>
</feature>
<dbReference type="InterPro" id="IPR023780">
    <property type="entry name" value="Chromo_domain"/>
</dbReference>
<dbReference type="SMART" id="SM00300">
    <property type="entry name" value="ChSh"/>
    <property type="match status" value="1"/>
</dbReference>
<evidence type="ECO:0000256" key="1">
    <source>
        <dbReference type="ARBA" id="ARBA00004123"/>
    </source>
</evidence>
<dbReference type="CDD" id="cd00024">
    <property type="entry name" value="CD_CSD"/>
    <property type="match status" value="1"/>
</dbReference>
<evidence type="ECO:0000256" key="2">
    <source>
        <dbReference type="ARBA" id="ARBA00011353"/>
    </source>
</evidence>
<feature type="compositionally biased region" description="Acidic residues" evidence="4">
    <location>
        <begin position="46"/>
        <end position="80"/>
    </location>
</feature>
<dbReference type="InterPro" id="IPR000953">
    <property type="entry name" value="Chromo/chromo_shadow_dom"/>
</dbReference>
<dbReference type="OrthoDB" id="433924at2759"/>
<dbReference type="SUPFAM" id="SSF54160">
    <property type="entry name" value="Chromo domain-like"/>
    <property type="match status" value="2"/>
</dbReference>
<evidence type="ECO:0000256" key="4">
    <source>
        <dbReference type="SAM" id="MobiDB-lite"/>
    </source>
</evidence>